<evidence type="ECO:0000256" key="3">
    <source>
        <dbReference type="ARBA" id="ARBA00022598"/>
    </source>
</evidence>
<feature type="compositionally biased region" description="Basic and acidic residues" evidence="4">
    <location>
        <begin position="97"/>
        <end position="108"/>
    </location>
</feature>
<dbReference type="PROSITE" id="PS00012">
    <property type="entry name" value="PHOSPHOPANTETHEINE"/>
    <property type="match status" value="1"/>
</dbReference>
<evidence type="ECO:0008006" key="9">
    <source>
        <dbReference type="Google" id="ProtNLM"/>
    </source>
</evidence>
<dbReference type="SUPFAM" id="SSF48371">
    <property type="entry name" value="ARM repeat"/>
    <property type="match status" value="1"/>
</dbReference>
<dbReference type="InterPro" id="IPR006162">
    <property type="entry name" value="Ppantetheine_attach_site"/>
</dbReference>
<dbReference type="PANTHER" id="PTHR45527:SF1">
    <property type="entry name" value="FATTY ACID SYNTHASE"/>
    <property type="match status" value="1"/>
</dbReference>
<comment type="caution">
    <text evidence="7">The sequence shown here is derived from an EMBL/GenBank/DDBJ whole genome shotgun (WGS) entry which is preliminary data.</text>
</comment>
<feature type="domain" description="Carrier" evidence="5">
    <location>
        <begin position="674"/>
        <end position="749"/>
    </location>
</feature>
<reference evidence="7 8" key="1">
    <citation type="submission" date="2023-09" db="EMBL/GenBank/DDBJ databases">
        <title>Pangenome analysis of Batrachochytrium dendrobatidis and related Chytrids.</title>
        <authorList>
            <person name="Yacoub M.N."/>
            <person name="Stajich J.E."/>
            <person name="James T.Y."/>
        </authorList>
    </citation>
    <scope>NUCLEOTIDE SEQUENCE [LARGE SCALE GENOMIC DNA]</scope>
    <source>
        <strain evidence="7 8">JEL0888</strain>
    </source>
</reference>
<keyword evidence="8" id="KW-1185">Reference proteome</keyword>
<feature type="non-terminal residue" evidence="7">
    <location>
        <position position="1136"/>
    </location>
</feature>
<dbReference type="SUPFAM" id="SSF47336">
    <property type="entry name" value="ACP-like"/>
    <property type="match status" value="1"/>
</dbReference>
<evidence type="ECO:0000313" key="8">
    <source>
        <dbReference type="Proteomes" id="UP001527925"/>
    </source>
</evidence>
<dbReference type="PROSITE" id="PS51363">
    <property type="entry name" value="W2"/>
    <property type="match status" value="1"/>
</dbReference>
<dbReference type="Gene3D" id="1.10.1200.10">
    <property type="entry name" value="ACP-like"/>
    <property type="match status" value="1"/>
</dbReference>
<feature type="compositionally biased region" description="Polar residues" evidence="4">
    <location>
        <begin position="364"/>
        <end position="377"/>
    </location>
</feature>
<dbReference type="InterPro" id="IPR016024">
    <property type="entry name" value="ARM-type_fold"/>
</dbReference>
<evidence type="ECO:0000259" key="5">
    <source>
        <dbReference type="PROSITE" id="PS50075"/>
    </source>
</evidence>
<evidence type="ECO:0000256" key="2">
    <source>
        <dbReference type="ARBA" id="ARBA00022553"/>
    </source>
</evidence>
<feature type="domain" description="W2" evidence="6">
    <location>
        <begin position="158"/>
        <end position="321"/>
    </location>
</feature>
<organism evidence="7 8">
    <name type="scientific">Polyrhizophydium stewartii</name>
    <dbReference type="NCBI Taxonomy" id="2732419"/>
    <lineage>
        <taxon>Eukaryota</taxon>
        <taxon>Fungi</taxon>
        <taxon>Fungi incertae sedis</taxon>
        <taxon>Chytridiomycota</taxon>
        <taxon>Chytridiomycota incertae sedis</taxon>
        <taxon>Chytridiomycetes</taxon>
        <taxon>Rhizophydiales</taxon>
        <taxon>Rhizophydiales incertae sedis</taxon>
        <taxon>Polyrhizophydium</taxon>
    </lineage>
</organism>
<keyword evidence="3" id="KW-0436">Ligase</keyword>
<dbReference type="SUPFAM" id="SSF52777">
    <property type="entry name" value="CoA-dependent acyltransferases"/>
    <property type="match status" value="3"/>
</dbReference>
<dbReference type="InterPro" id="IPR009081">
    <property type="entry name" value="PP-bd_ACP"/>
</dbReference>
<dbReference type="Proteomes" id="UP001527925">
    <property type="component" value="Unassembled WGS sequence"/>
</dbReference>
<dbReference type="InterPro" id="IPR001242">
    <property type="entry name" value="Condensation_dom"/>
</dbReference>
<dbReference type="InterPro" id="IPR023213">
    <property type="entry name" value="CAT-like_dom_sf"/>
</dbReference>
<keyword evidence="2" id="KW-0597">Phosphoprotein</keyword>
<dbReference type="EMBL" id="JADGIZ020000021">
    <property type="protein sequence ID" value="KAL2915811.1"/>
    <property type="molecule type" value="Genomic_DNA"/>
</dbReference>
<dbReference type="InterPro" id="IPR003307">
    <property type="entry name" value="W2_domain"/>
</dbReference>
<feature type="compositionally biased region" description="Acidic residues" evidence="4">
    <location>
        <begin position="109"/>
        <end position="126"/>
    </location>
</feature>
<feature type="region of interest" description="Disordered" evidence="4">
    <location>
        <begin position="1"/>
        <end position="128"/>
    </location>
</feature>
<dbReference type="Pfam" id="PF00668">
    <property type="entry name" value="Condensation"/>
    <property type="match status" value="1"/>
</dbReference>
<evidence type="ECO:0000256" key="1">
    <source>
        <dbReference type="ARBA" id="ARBA00022450"/>
    </source>
</evidence>
<evidence type="ECO:0000256" key="4">
    <source>
        <dbReference type="SAM" id="MobiDB-lite"/>
    </source>
</evidence>
<accession>A0ABR4N8L2</accession>
<dbReference type="Gene3D" id="3.30.559.10">
    <property type="entry name" value="Chloramphenicol acetyltransferase-like domain"/>
    <property type="match status" value="1"/>
</dbReference>
<gene>
    <name evidence="7" type="ORF">HK105_204758</name>
</gene>
<dbReference type="PROSITE" id="PS50075">
    <property type="entry name" value="CARRIER"/>
    <property type="match status" value="1"/>
</dbReference>
<proteinExistence type="predicted"/>
<feature type="compositionally biased region" description="Pro residues" evidence="4">
    <location>
        <begin position="1"/>
        <end position="12"/>
    </location>
</feature>
<name>A0ABR4N8L2_9FUNG</name>
<protein>
    <recommendedName>
        <fullName evidence="9">Carrier domain-containing protein</fullName>
    </recommendedName>
</protein>
<evidence type="ECO:0000313" key="7">
    <source>
        <dbReference type="EMBL" id="KAL2915811.1"/>
    </source>
</evidence>
<dbReference type="InterPro" id="IPR036736">
    <property type="entry name" value="ACP-like_sf"/>
</dbReference>
<evidence type="ECO:0000259" key="6">
    <source>
        <dbReference type="PROSITE" id="PS51363"/>
    </source>
</evidence>
<feature type="region of interest" description="Disordered" evidence="4">
    <location>
        <begin position="364"/>
        <end position="390"/>
    </location>
</feature>
<feature type="compositionally biased region" description="Low complexity" evidence="4">
    <location>
        <begin position="31"/>
        <end position="59"/>
    </location>
</feature>
<sequence length="1136" mass="119668">MILPPAPAPPAQAPGSRIAAPPTHDLRPLRRSQPSRQSLAIITATTTAAASAAPAIASSELSPDDIEFEHAASDHGSHADADADSDADSDASPVHPPDSHDNDDHVADQDDDDDDDDEYADEEDQDDIKPVWAYAGFRHRDPAAVAACSASHRHDDEDFGYGSAESAPATVSPPRSFAEHAPEQIFQALLANVQPLMLHVDIDDLATMLAAPAHDSLTAILDALVRICDLYSTLVSCFIDDEDDQLFALFALERLRISVFARLPFFAKLVMVLFQLKLVELDAVVTWHDSCAPSKDPLDVRSPTCAFVQWFEGQDENDDKDKDIDPADSCLSINGLEAELLVPRLFIDNLVDCTKMLRTANADASTKDNANGDTSGSFPRPPADADSDHLRSLASAPREPLSLGGPRTPPGLVPLPAPRTVPLPAAAGLSTSAVAVAAAATVAKFKCSSDAVVGIAVAGNDPAARTIVPVRIALDDSTTIADAVAAAAESICAATQHSPADLAQVRAWCGLSPSDPVCAVVLCIGKASNDSLEADLASIGAAIALAVDTSTGGGSVTSIHDGHWLDEDQAASIVGEFAFTVGHLVSALASQETIKSMLGSQVRGDEHIMVVDTTSVDKETMRTMSGSGDGMSLNQSDDYIGDAFQSSEVSLKPAASRGRHRRRKLDFAIDAGDQGAMDDFTLVKTKVAAIIGLDLEKSGTQSFTGSGGDSLAAIQLAAQMQQAGIALTAADLMSSTSIKEAVEKAAKRDKTMFHWPKAMLSFETIAELAVFGTFEDAYPATPLQAGMVAATMQDARAYANQVPLRATRTVSLESLCGALRAVVQHHAILRTSFASTVAGGIVQVVRASADAAECVAVAAPLAQHLAADKARGFSLADASWIRAALVCDPAGSAQHVVVTIHHALYDGWSLPMIMRDLVAALDGHALEPRPAFRTVVDFIAAQDAAATEAFWTQQLVGLEPAQPLSLGHSARTDDEDAPLAQACSTPMAELQRAAQRAGVTVAVVLKAAWAATLRKFTRSHDVVFGEVLANRDIAVGGADRIVGPLLNTVPRRVVLDDTARVADLVASLQAQYGAVLSHSHAALVDVQRWAGVDGDAKLFNTLFAFENIDMIVKQDRLDFVGSITNAMNRSTVALKQ</sequence>
<dbReference type="PANTHER" id="PTHR45527">
    <property type="entry name" value="NONRIBOSOMAL PEPTIDE SYNTHETASE"/>
    <property type="match status" value="1"/>
</dbReference>
<dbReference type="Gene3D" id="3.30.559.30">
    <property type="entry name" value="Nonribosomal peptide synthetase, condensation domain"/>
    <property type="match status" value="2"/>
</dbReference>
<feature type="region of interest" description="Disordered" evidence="4">
    <location>
        <begin position="156"/>
        <end position="175"/>
    </location>
</feature>
<keyword evidence="1" id="KW-0596">Phosphopantetheine</keyword>
<feature type="compositionally biased region" description="Basic and acidic residues" evidence="4">
    <location>
        <begin position="68"/>
        <end position="81"/>
    </location>
</feature>
<dbReference type="Gene3D" id="1.25.40.180">
    <property type="match status" value="1"/>
</dbReference>
<dbReference type="Pfam" id="PF00550">
    <property type="entry name" value="PP-binding"/>
    <property type="match status" value="1"/>
</dbReference>